<reference evidence="1 2" key="1">
    <citation type="journal article" date="2019" name="ISME J.">
        <title>Genome analyses of uncultured TG2/ZB3 bacteria in 'Margulisbacteria' specifically attached to ectosymbiotic spirochetes of protists in the termite gut.</title>
        <authorList>
            <person name="Utami Y.D."/>
            <person name="Kuwahara H."/>
            <person name="Igai K."/>
            <person name="Murakami T."/>
            <person name="Sugaya K."/>
            <person name="Morikawa T."/>
            <person name="Nagura Y."/>
            <person name="Yuki M."/>
            <person name="Deevong P."/>
            <person name="Inoue T."/>
            <person name="Kihara K."/>
            <person name="Lo N."/>
            <person name="Yamada A."/>
            <person name="Ohkuma M."/>
            <person name="Hongoh Y."/>
        </authorList>
    </citation>
    <scope>NUCLEOTIDE SEQUENCE [LARGE SCALE GENOMIC DNA]</scope>
    <source>
        <strain evidence="1">NkOx7-01</strain>
    </source>
</reference>
<dbReference type="Gene3D" id="3.10.450.530">
    <property type="entry name" value="Ribonuclease toxin, BrnT, of type II toxin-antitoxin system"/>
    <property type="match status" value="1"/>
</dbReference>
<comment type="caution">
    <text evidence="1">The sequence shown here is derived from an EMBL/GenBank/DDBJ whole genome shotgun (WGS) entry which is preliminary data.</text>
</comment>
<evidence type="ECO:0008006" key="3">
    <source>
        <dbReference type="Google" id="ProtNLM"/>
    </source>
</evidence>
<evidence type="ECO:0000313" key="2">
    <source>
        <dbReference type="Proteomes" id="UP000269352"/>
    </source>
</evidence>
<evidence type="ECO:0000313" key="1">
    <source>
        <dbReference type="EMBL" id="GBR72802.1"/>
    </source>
</evidence>
<name>A0A388T8D9_TERA1</name>
<dbReference type="EMBL" id="BGZN01000002">
    <property type="protein sequence ID" value="GBR72802.1"/>
    <property type="molecule type" value="Genomic_DNA"/>
</dbReference>
<organism evidence="1 2">
    <name type="scientific">Termititenax aidoneus</name>
    <dbReference type="NCBI Taxonomy" id="2218524"/>
    <lineage>
        <taxon>Bacteria</taxon>
        <taxon>Bacillati</taxon>
        <taxon>Candidatus Margulisiibacteriota</taxon>
        <taxon>Candidatus Termititenacia</taxon>
        <taxon>Candidatus Termititenacales</taxon>
        <taxon>Candidatus Termititenacaceae</taxon>
        <taxon>Candidatus Termititenax</taxon>
    </lineage>
</organism>
<gene>
    <name evidence="1" type="ORF">NO1_0269</name>
</gene>
<dbReference type="Pfam" id="PF04365">
    <property type="entry name" value="BrnT_toxin"/>
    <property type="match status" value="1"/>
</dbReference>
<keyword evidence="2" id="KW-1185">Reference proteome</keyword>
<protein>
    <recommendedName>
        <fullName evidence="3">Toxin BrnT</fullName>
    </recommendedName>
</protein>
<proteinExistence type="predicted"/>
<dbReference type="AlphaFoldDB" id="A0A388T8D9"/>
<dbReference type="Proteomes" id="UP000269352">
    <property type="component" value="Unassembled WGS sequence"/>
</dbReference>
<dbReference type="InterPro" id="IPR038573">
    <property type="entry name" value="BrnT_sf"/>
</dbReference>
<dbReference type="InterPro" id="IPR007460">
    <property type="entry name" value="BrnT_toxin"/>
</dbReference>
<accession>A0A388T8D9</accession>
<sequence>MYNRIVSDAIKFEWDENKRAENVRKHGLDFPLAEYVLSDPKVATHIDNRKEYKEIRHLAYGLCFGDVLCLCYTMRQDVYRIISLRYTHDKERSKYYDNN</sequence>